<protein>
    <recommendedName>
        <fullName evidence="8">Protein kinase domain-containing protein</fullName>
    </recommendedName>
</protein>
<keyword evidence="4" id="KW-0677">Repeat</keyword>
<dbReference type="InterPro" id="IPR001611">
    <property type="entry name" value="Leu-rich_rpt"/>
</dbReference>
<evidence type="ECO:0000256" key="4">
    <source>
        <dbReference type="ARBA" id="ARBA00022737"/>
    </source>
</evidence>
<dbReference type="InterPro" id="IPR051824">
    <property type="entry name" value="LRR_Rcpt-Like_S/T_Kinase"/>
</dbReference>
<evidence type="ECO:0000313" key="10">
    <source>
        <dbReference type="Proteomes" id="UP000729402"/>
    </source>
</evidence>
<evidence type="ECO:0000256" key="1">
    <source>
        <dbReference type="ARBA" id="ARBA00004370"/>
    </source>
</evidence>
<gene>
    <name evidence="9" type="ORF">GUJ93_ZPchr0011g28766</name>
</gene>
<comment type="subcellular location">
    <subcellularLocation>
        <location evidence="1">Membrane</location>
    </subcellularLocation>
</comment>
<accession>A0A8J6BLU4</accession>
<dbReference type="GO" id="GO:0005524">
    <property type="term" value="F:ATP binding"/>
    <property type="evidence" value="ECO:0007669"/>
    <property type="project" value="InterPro"/>
</dbReference>
<dbReference type="PANTHER" id="PTHR48006">
    <property type="entry name" value="LEUCINE-RICH REPEAT-CONTAINING PROTEIN DDB_G0281931-RELATED"/>
    <property type="match status" value="1"/>
</dbReference>
<dbReference type="AlphaFoldDB" id="A0A8J6BLU4"/>
<keyword evidence="10" id="KW-1185">Reference proteome</keyword>
<feature type="domain" description="Protein kinase" evidence="8">
    <location>
        <begin position="243"/>
        <end position="563"/>
    </location>
</feature>
<dbReference type="GO" id="GO:0016020">
    <property type="term" value="C:membrane"/>
    <property type="evidence" value="ECO:0007669"/>
    <property type="project" value="UniProtKB-SubCell"/>
</dbReference>
<dbReference type="Pfam" id="PF00560">
    <property type="entry name" value="LRR_1"/>
    <property type="match status" value="3"/>
</dbReference>
<sequence>MSSISTKHYNPSLVKAYGIGETSLVSAGGRETLASRNFTLKSGTLDVEGVQELEHTRMAVNLKESVDPNNKLKWTFANTTEGSICGFDGVECWHPNENKILSLRLGSMELKGHFPNGLENCSSMTSLDLSSNSLSGPIPADISKQLPFITNLDLSYNSFSGEIPESLSNCTYLNTVNLQNNKLTGAIPGQLSLLVRLNQFNVANNQLTGPIPSSFSKFASSNFANQGLCGKPLNNDCTATSSSRTGVIIGSAVAGVVITLIIVGVILFFFLRKMPARKKEKDVEENKWAKTIKGAKGVQVSMFEKSVAKMKLNDLMKATGDFTKDNIIGTGRSGTMYKATLPDGSVLAIKRLQDTQHSESQFASEMSTLGSLHQQTSGKKALDWQLRLKIAIGAARGLAWLHHSCNPRILHRNISSKCILLDDDYEPKISDFGLARLMNPIDTHLSTFVNGEFGDLGYVAPEYAHTLVATPKGDVYSFGVVLLELVTGEEPTQVSNAPENFKGSLVDWITYLSNNSIIQDAVDKCLIGKDSDTELLQFMKVACSCVLSAPKERPSLFEVYQLLRAVGEKYHFSAADDELIMQPQNAEVEKLDELIVANHMS</sequence>
<dbReference type="FunFam" id="3.80.10.10:FF:000400">
    <property type="entry name" value="Nuclear pore complex protein NUP107"/>
    <property type="match status" value="1"/>
</dbReference>
<feature type="transmembrane region" description="Helical" evidence="7">
    <location>
        <begin position="247"/>
        <end position="271"/>
    </location>
</feature>
<dbReference type="PANTHER" id="PTHR48006:SF88">
    <property type="entry name" value="LRR RECEPTOR-LIKE KINASE FAMILY PROTEIN"/>
    <property type="match status" value="1"/>
</dbReference>
<reference evidence="9" key="2">
    <citation type="submission" date="2021-02" db="EMBL/GenBank/DDBJ databases">
        <authorList>
            <person name="Kimball J.A."/>
            <person name="Haas M.W."/>
            <person name="Macchietto M."/>
            <person name="Kono T."/>
            <person name="Duquette J."/>
            <person name="Shao M."/>
        </authorList>
    </citation>
    <scope>NUCLEOTIDE SEQUENCE</scope>
    <source>
        <tissue evidence="9">Fresh leaf tissue</tissue>
    </source>
</reference>
<keyword evidence="2 7" id="KW-0812">Transmembrane</keyword>
<dbReference type="Proteomes" id="UP000729402">
    <property type="component" value="Unassembled WGS sequence"/>
</dbReference>
<dbReference type="OrthoDB" id="2151624at2759"/>
<proteinExistence type="predicted"/>
<keyword evidence="3" id="KW-0732">Signal</keyword>
<dbReference type="EMBL" id="JAAALK010000081">
    <property type="protein sequence ID" value="KAG8089684.1"/>
    <property type="molecule type" value="Genomic_DNA"/>
</dbReference>
<dbReference type="GO" id="GO:0004672">
    <property type="term" value="F:protein kinase activity"/>
    <property type="evidence" value="ECO:0007669"/>
    <property type="project" value="InterPro"/>
</dbReference>
<evidence type="ECO:0000313" key="9">
    <source>
        <dbReference type="EMBL" id="KAG8089684.1"/>
    </source>
</evidence>
<evidence type="ECO:0000256" key="7">
    <source>
        <dbReference type="SAM" id="Phobius"/>
    </source>
</evidence>
<evidence type="ECO:0000256" key="6">
    <source>
        <dbReference type="ARBA" id="ARBA00023136"/>
    </source>
</evidence>
<dbReference type="Pfam" id="PF00069">
    <property type="entry name" value="Pkinase"/>
    <property type="match status" value="1"/>
</dbReference>
<evidence type="ECO:0000256" key="5">
    <source>
        <dbReference type="ARBA" id="ARBA00022989"/>
    </source>
</evidence>
<organism evidence="9 10">
    <name type="scientific">Zizania palustris</name>
    <name type="common">Northern wild rice</name>
    <dbReference type="NCBI Taxonomy" id="103762"/>
    <lineage>
        <taxon>Eukaryota</taxon>
        <taxon>Viridiplantae</taxon>
        <taxon>Streptophyta</taxon>
        <taxon>Embryophyta</taxon>
        <taxon>Tracheophyta</taxon>
        <taxon>Spermatophyta</taxon>
        <taxon>Magnoliopsida</taxon>
        <taxon>Liliopsida</taxon>
        <taxon>Poales</taxon>
        <taxon>Poaceae</taxon>
        <taxon>BOP clade</taxon>
        <taxon>Oryzoideae</taxon>
        <taxon>Oryzeae</taxon>
        <taxon>Zizaniinae</taxon>
        <taxon>Zizania</taxon>
    </lineage>
</organism>
<dbReference type="InterPro" id="IPR000719">
    <property type="entry name" value="Prot_kinase_dom"/>
</dbReference>
<name>A0A8J6BLU4_ZIZPA</name>
<keyword evidence="5 7" id="KW-1133">Transmembrane helix</keyword>
<evidence type="ECO:0000256" key="2">
    <source>
        <dbReference type="ARBA" id="ARBA00022692"/>
    </source>
</evidence>
<evidence type="ECO:0000256" key="3">
    <source>
        <dbReference type="ARBA" id="ARBA00022729"/>
    </source>
</evidence>
<evidence type="ECO:0000259" key="8">
    <source>
        <dbReference type="PROSITE" id="PS50011"/>
    </source>
</evidence>
<dbReference type="CDD" id="cd12087">
    <property type="entry name" value="TM_EGFR-like"/>
    <property type="match status" value="1"/>
</dbReference>
<dbReference type="PROSITE" id="PS50011">
    <property type="entry name" value="PROTEIN_KINASE_DOM"/>
    <property type="match status" value="1"/>
</dbReference>
<reference evidence="9" key="1">
    <citation type="journal article" date="2021" name="bioRxiv">
        <title>Whole Genome Assembly and Annotation of Northern Wild Rice, Zizania palustris L., Supports a Whole Genome Duplication in the Zizania Genus.</title>
        <authorList>
            <person name="Haas M."/>
            <person name="Kono T."/>
            <person name="Macchietto M."/>
            <person name="Millas R."/>
            <person name="McGilp L."/>
            <person name="Shao M."/>
            <person name="Duquette J."/>
            <person name="Hirsch C.N."/>
            <person name="Kimball J."/>
        </authorList>
    </citation>
    <scope>NUCLEOTIDE SEQUENCE</scope>
    <source>
        <tissue evidence="9">Fresh leaf tissue</tissue>
    </source>
</reference>
<dbReference type="FunFam" id="1.10.510.10:FF:000095">
    <property type="entry name" value="protein STRUBBELIG-RECEPTOR FAMILY 8"/>
    <property type="match status" value="1"/>
</dbReference>
<comment type="caution">
    <text evidence="9">The sequence shown here is derived from an EMBL/GenBank/DDBJ whole genome shotgun (WGS) entry which is preliminary data.</text>
</comment>
<keyword evidence="6 7" id="KW-0472">Membrane</keyword>